<name>A0A317T997_9CHLB</name>
<evidence type="ECO:0000313" key="2">
    <source>
        <dbReference type="EMBL" id="PWW83304.1"/>
    </source>
</evidence>
<gene>
    <name evidence="2" type="ORF">CR164_01760</name>
</gene>
<dbReference type="RefSeq" id="WP_110022184.1">
    <property type="nucleotide sequence ID" value="NZ_PDNZ01000001.1"/>
</dbReference>
<evidence type="ECO:0000313" key="3">
    <source>
        <dbReference type="Proteomes" id="UP000246278"/>
    </source>
</evidence>
<organism evidence="2 3">
    <name type="scientific">Prosthecochloris marina</name>
    <dbReference type="NCBI Taxonomy" id="2017681"/>
    <lineage>
        <taxon>Bacteria</taxon>
        <taxon>Pseudomonadati</taxon>
        <taxon>Chlorobiota</taxon>
        <taxon>Chlorobiia</taxon>
        <taxon>Chlorobiales</taxon>
        <taxon>Chlorobiaceae</taxon>
        <taxon>Prosthecochloris</taxon>
    </lineage>
</organism>
<comment type="caution">
    <text evidence="2">The sequence shown here is derived from an EMBL/GenBank/DDBJ whole genome shotgun (WGS) entry which is preliminary data.</text>
</comment>
<proteinExistence type="predicted"/>
<dbReference type="Proteomes" id="UP000246278">
    <property type="component" value="Unassembled WGS sequence"/>
</dbReference>
<accession>A0A317T997</accession>
<dbReference type="AlphaFoldDB" id="A0A317T997"/>
<evidence type="ECO:0000256" key="1">
    <source>
        <dbReference type="SAM" id="MobiDB-lite"/>
    </source>
</evidence>
<protein>
    <submittedName>
        <fullName evidence="2">Uncharacterized protein</fullName>
    </submittedName>
</protein>
<keyword evidence="3" id="KW-1185">Reference proteome</keyword>
<feature type="region of interest" description="Disordered" evidence="1">
    <location>
        <begin position="1"/>
        <end position="39"/>
    </location>
</feature>
<feature type="compositionally biased region" description="Basic and acidic residues" evidence="1">
    <location>
        <begin position="1"/>
        <end position="25"/>
    </location>
</feature>
<dbReference type="EMBL" id="PDNZ01000001">
    <property type="protein sequence ID" value="PWW83304.1"/>
    <property type="molecule type" value="Genomic_DNA"/>
</dbReference>
<sequence>MIDYELKPEDFEQMEQEVHQNDSNEPKSSTNPETVKVESPDAAEIPVLYTPRIMDVGAVDNVTTLNWDTLERGFDMLEDRLVEQFRQRGKVAAAKARAAYSKEIADGLKSGKQED</sequence>
<reference evidence="3" key="1">
    <citation type="submission" date="2017-10" db="EMBL/GenBank/DDBJ databases">
        <authorList>
            <person name="Gaisin V.A."/>
            <person name="Rysina M.S."/>
            <person name="Grouzdev D.S."/>
        </authorList>
    </citation>
    <scope>NUCLEOTIDE SEQUENCE [LARGE SCALE GENOMIC DNA]</scope>
    <source>
        <strain evidence="3">V1</strain>
    </source>
</reference>